<keyword evidence="1" id="KW-0863">Zinc-finger</keyword>
<evidence type="ECO:0000313" key="5">
    <source>
        <dbReference type="RefSeq" id="XP_052132106.1"/>
    </source>
</evidence>
<dbReference type="Proteomes" id="UP000504606">
    <property type="component" value="Unplaced"/>
</dbReference>
<sequence>MTPRDIANHRAALQRQEKGGRSESEMLRDTLLDLCVADSGVAINTVKDTDGIVQVLFVQTTEMRENVRKYGVVVHLDHTYKIDKNAMPVAILMVRDGAGLGRVAGIAYVSNEEKVTVASILEAFKESIGEEVANNIWTFVIDKDYSEAGAINKIFPKAAIQLCLCWYDSNMVHSRWKIQKPSENKTASDTNRGMITSKTIPAKTVPKTSNQRFSMANVLCQKICNVLAACGKEQYALRYKVLQDLFHTWCEGEEVTVSVSSEGHVACNTGIRNNTQNHEESNIKGPPINQQIDCETFGTNTSTPIMVEIPLDEDQNSITLTGSATCNLQALKETIGNITLPPSVKHKGRRKAMTKTNDGRWQKGKGFKKSVTNRPRGVIRSLEEKREDAAQKRKIRAVNISDDDVKKVGNTWTIVSQTDRSTTYTVSKKSLLFSTCMCITGHCGQCLTCTCKDTNKPCKHVLKIVDYCQNNGTEQLKPMSVQETCSNPTLTNDGSQNSVLEE</sequence>
<dbReference type="PANTHER" id="PTHR31569">
    <property type="entry name" value="SWIM-TYPE DOMAIN-CONTAINING PROTEIN"/>
    <property type="match status" value="1"/>
</dbReference>
<evidence type="ECO:0000256" key="2">
    <source>
        <dbReference type="SAM" id="MobiDB-lite"/>
    </source>
</evidence>
<gene>
    <name evidence="5" type="primary">LOC127751895</name>
</gene>
<name>A0A9C6XA76_FRAOC</name>
<evidence type="ECO:0000259" key="3">
    <source>
        <dbReference type="PROSITE" id="PS50966"/>
    </source>
</evidence>
<feature type="non-terminal residue" evidence="5">
    <location>
        <position position="502"/>
    </location>
</feature>
<evidence type="ECO:0000313" key="4">
    <source>
        <dbReference type="Proteomes" id="UP000504606"/>
    </source>
</evidence>
<dbReference type="AlphaFoldDB" id="A0A9C6XA76"/>
<dbReference type="Pfam" id="PF21056">
    <property type="entry name" value="ZSWIM1-3_RNaseH-like"/>
    <property type="match status" value="1"/>
</dbReference>
<organism evidence="4 5">
    <name type="scientific">Frankliniella occidentalis</name>
    <name type="common">Western flower thrips</name>
    <name type="synonym">Euthrips occidentalis</name>
    <dbReference type="NCBI Taxonomy" id="133901"/>
    <lineage>
        <taxon>Eukaryota</taxon>
        <taxon>Metazoa</taxon>
        <taxon>Ecdysozoa</taxon>
        <taxon>Arthropoda</taxon>
        <taxon>Hexapoda</taxon>
        <taxon>Insecta</taxon>
        <taxon>Pterygota</taxon>
        <taxon>Neoptera</taxon>
        <taxon>Paraneoptera</taxon>
        <taxon>Thysanoptera</taxon>
        <taxon>Terebrantia</taxon>
        <taxon>Thripoidea</taxon>
        <taxon>Thripidae</taxon>
        <taxon>Frankliniella</taxon>
    </lineage>
</organism>
<reference evidence="5" key="1">
    <citation type="submission" date="2025-08" db="UniProtKB">
        <authorList>
            <consortium name="RefSeq"/>
        </authorList>
    </citation>
    <scope>IDENTIFICATION</scope>
    <source>
        <tissue evidence="5">Whole organism</tissue>
    </source>
</reference>
<evidence type="ECO:0000256" key="1">
    <source>
        <dbReference type="PROSITE-ProRule" id="PRU00325"/>
    </source>
</evidence>
<feature type="domain" description="SWIM-type" evidence="3">
    <location>
        <begin position="424"/>
        <end position="469"/>
    </location>
</feature>
<feature type="compositionally biased region" description="Basic and acidic residues" evidence="2">
    <location>
        <begin position="15"/>
        <end position="24"/>
    </location>
</feature>
<proteinExistence type="predicted"/>
<dbReference type="InterPro" id="IPR007527">
    <property type="entry name" value="Znf_SWIM"/>
</dbReference>
<keyword evidence="4" id="KW-1185">Reference proteome</keyword>
<keyword evidence="1" id="KW-0862">Zinc</keyword>
<dbReference type="GO" id="GO:0008270">
    <property type="term" value="F:zinc ion binding"/>
    <property type="evidence" value="ECO:0007669"/>
    <property type="project" value="UniProtKB-KW"/>
</dbReference>
<dbReference type="KEGG" id="foc:127751895"/>
<protein>
    <submittedName>
        <fullName evidence="5">Uncharacterized protein LOC127751895</fullName>
    </submittedName>
</protein>
<dbReference type="GeneID" id="127751895"/>
<feature type="region of interest" description="Disordered" evidence="2">
    <location>
        <begin position="1"/>
        <end position="24"/>
    </location>
</feature>
<accession>A0A9C6XA76</accession>
<dbReference type="RefSeq" id="XP_052132106.1">
    <property type="nucleotide sequence ID" value="XM_052276146.1"/>
</dbReference>
<dbReference type="PROSITE" id="PS50966">
    <property type="entry name" value="ZF_SWIM"/>
    <property type="match status" value="1"/>
</dbReference>
<dbReference type="InterPro" id="IPR048324">
    <property type="entry name" value="ZSWIM1-3_RNaseH-like"/>
</dbReference>
<keyword evidence="1" id="KW-0479">Metal-binding</keyword>
<dbReference type="InterPro" id="IPR052579">
    <property type="entry name" value="Zinc_finger_SWIM"/>
</dbReference>
<dbReference type="PANTHER" id="PTHR31569:SF4">
    <property type="entry name" value="SWIM-TYPE DOMAIN-CONTAINING PROTEIN"/>
    <property type="match status" value="1"/>
</dbReference>
<dbReference type="OrthoDB" id="124789at2759"/>
<feature type="region of interest" description="Disordered" evidence="2">
    <location>
        <begin position="349"/>
        <end position="370"/>
    </location>
</feature>